<proteinExistence type="predicted"/>
<dbReference type="RefSeq" id="WP_285272748.1">
    <property type="nucleotide sequence ID" value="NZ_JASNVW010000001.1"/>
</dbReference>
<name>A0ABD4Z350_9CREN</name>
<reference evidence="2 3" key="1">
    <citation type="submission" date="2023-05" db="EMBL/GenBank/DDBJ databases">
        <title>A new hyperthermophilic archaea 'Ignisphaera cupida' sp. nov. and description of the family 'Ignisphaeraceae' fam. nov.</title>
        <authorList>
            <person name="Podosokorskaya O.A."/>
            <person name="Elcheninov A.G."/>
            <person name="Klukina A."/>
            <person name="Merkel A.Y."/>
        </authorList>
    </citation>
    <scope>NUCLEOTIDE SEQUENCE [LARGE SCALE GENOMIC DNA]</scope>
    <source>
        <strain evidence="2 3">4213-co</strain>
    </source>
</reference>
<dbReference type="InterPro" id="IPR037156">
    <property type="entry name" value="Lsm_C_sf"/>
</dbReference>
<dbReference type="AlphaFoldDB" id="A0ABD4Z350"/>
<dbReference type="InterPro" id="IPR047575">
    <property type="entry name" value="Sm"/>
</dbReference>
<comment type="caution">
    <text evidence="2">The sequence shown here is derived from an EMBL/GenBank/DDBJ whole genome shotgun (WGS) entry which is preliminary data.</text>
</comment>
<feature type="domain" description="Sm" evidence="1">
    <location>
        <begin position="7"/>
        <end position="76"/>
    </location>
</feature>
<evidence type="ECO:0000259" key="1">
    <source>
        <dbReference type="PROSITE" id="PS52002"/>
    </source>
</evidence>
<dbReference type="Gene3D" id="3.30.310.60">
    <property type="entry name" value="Like-Sm ribonucleoprotein, C-terminal domain"/>
    <property type="match status" value="1"/>
</dbReference>
<dbReference type="EMBL" id="JASNVW010000001">
    <property type="protein sequence ID" value="MDK6027761.1"/>
    <property type="molecule type" value="Genomic_DNA"/>
</dbReference>
<dbReference type="Gene3D" id="2.30.30.100">
    <property type="match status" value="1"/>
</dbReference>
<dbReference type="InterPro" id="IPR010920">
    <property type="entry name" value="LSM_dom_sf"/>
</dbReference>
<evidence type="ECO:0000313" key="2">
    <source>
        <dbReference type="EMBL" id="MDK6027761.1"/>
    </source>
</evidence>
<accession>A0ABD4Z350</accession>
<dbReference type="Proteomes" id="UP001529235">
    <property type="component" value="Unassembled WGS sequence"/>
</dbReference>
<gene>
    <name evidence="2" type="ORF">QPL79_00020</name>
</gene>
<sequence>MSYSSRSIVGELAKNIDKKVLVRLVDGKTYIGKLISFDQNSLHIVLGNVESSDGGKYYRVIVNGSRISEIIIQEQPIFNAEEFASLLISKLGLRADVVKILSDTNSVIVYDRIRVSEAGVEGSGSLAQKIYEIYNEYIESKRKG</sequence>
<dbReference type="InterPro" id="IPR001163">
    <property type="entry name" value="Sm_dom_euk/arc"/>
</dbReference>
<dbReference type="InterPro" id="IPR028277">
    <property type="entry name" value="Lsm_C"/>
</dbReference>
<dbReference type="PROSITE" id="PS52002">
    <property type="entry name" value="SM"/>
    <property type="match status" value="1"/>
</dbReference>
<keyword evidence="3" id="KW-1185">Reference proteome</keyword>
<organism evidence="2 3">
    <name type="scientific">Ignisphaera cupida</name>
    <dbReference type="NCBI Taxonomy" id="3050454"/>
    <lineage>
        <taxon>Archaea</taxon>
        <taxon>Thermoproteota</taxon>
        <taxon>Thermoprotei</taxon>
        <taxon>Desulfurococcales</taxon>
        <taxon>Desulfurococcaceae</taxon>
        <taxon>Ignisphaera</taxon>
    </lineage>
</organism>
<dbReference type="Pfam" id="PF14894">
    <property type="entry name" value="Lsm_C"/>
    <property type="match status" value="1"/>
</dbReference>
<dbReference type="SMART" id="SM00651">
    <property type="entry name" value="Sm"/>
    <property type="match status" value="1"/>
</dbReference>
<evidence type="ECO:0000313" key="3">
    <source>
        <dbReference type="Proteomes" id="UP001529235"/>
    </source>
</evidence>
<dbReference type="Pfam" id="PF01423">
    <property type="entry name" value="LSM"/>
    <property type="match status" value="1"/>
</dbReference>
<protein>
    <submittedName>
        <fullName evidence="2">Lsm family RNA-binding protein</fullName>
    </submittedName>
</protein>
<dbReference type="SUPFAM" id="SSF50182">
    <property type="entry name" value="Sm-like ribonucleoproteins"/>
    <property type="match status" value="1"/>
</dbReference>